<dbReference type="PANTHER" id="PTHR36842:SF1">
    <property type="entry name" value="PROTEIN TOLB"/>
    <property type="match status" value="1"/>
</dbReference>
<gene>
    <name evidence="2" type="ORF">B2A_09049</name>
</gene>
<name>T0ZCY3_9ZZZZ</name>
<dbReference type="EMBL" id="AUZZ01006527">
    <property type="protein sequence ID" value="EQD46001.1"/>
    <property type="molecule type" value="Genomic_DNA"/>
</dbReference>
<dbReference type="SUPFAM" id="SSF82171">
    <property type="entry name" value="DPP6 N-terminal domain-like"/>
    <property type="match status" value="1"/>
</dbReference>
<dbReference type="AlphaFoldDB" id="T0ZCY3"/>
<sequence length="178" mass="19175">DAHIDWGNAQGQLAPSGLPPRAYGDAALSSDGKWAAVTIYGADSHDVWIGNLAHGSLVRLTTRGLNSGPIWSPDGRWVTYASTARGQMSIWRRRSDGSGTEQLLNSGAQPRWPDSYSPHGSRLVFTFTTADQQVKLGILPLGGRRRASSLMHASGNQDDAQFSPNGRWIAYLSDASGR</sequence>
<dbReference type="Gene3D" id="2.120.10.30">
    <property type="entry name" value="TolB, C-terminal domain"/>
    <property type="match status" value="1"/>
</dbReference>
<evidence type="ECO:0000313" key="2">
    <source>
        <dbReference type="EMBL" id="EQD46001.1"/>
    </source>
</evidence>
<reference evidence="2" key="1">
    <citation type="submission" date="2013-08" db="EMBL/GenBank/DDBJ databases">
        <authorList>
            <person name="Mendez C."/>
            <person name="Richter M."/>
            <person name="Ferrer M."/>
            <person name="Sanchez J."/>
        </authorList>
    </citation>
    <scope>NUCLEOTIDE SEQUENCE</scope>
</reference>
<dbReference type="InterPro" id="IPR011042">
    <property type="entry name" value="6-blade_b-propeller_TolB-like"/>
</dbReference>
<protein>
    <submittedName>
        <fullName evidence="2">Translocation protein TolB</fullName>
    </submittedName>
</protein>
<dbReference type="InterPro" id="IPR011659">
    <property type="entry name" value="WD40"/>
</dbReference>
<reference evidence="2" key="2">
    <citation type="journal article" date="2014" name="ISME J.">
        <title>Microbial stratification in low pH oxic and suboxic macroscopic growths along an acid mine drainage.</title>
        <authorList>
            <person name="Mendez-Garcia C."/>
            <person name="Mesa V."/>
            <person name="Sprenger R.R."/>
            <person name="Richter M."/>
            <person name="Diez M.S."/>
            <person name="Solano J."/>
            <person name="Bargiela R."/>
            <person name="Golyshina O.V."/>
            <person name="Manteca A."/>
            <person name="Ramos J.L."/>
            <person name="Gallego J.R."/>
            <person name="Llorente I."/>
            <person name="Martins Dos Santos V.A."/>
            <person name="Jensen O.N."/>
            <person name="Pelaez A.I."/>
            <person name="Sanchez J."/>
            <person name="Ferrer M."/>
        </authorList>
    </citation>
    <scope>NUCLEOTIDE SEQUENCE</scope>
</reference>
<dbReference type="PANTHER" id="PTHR36842">
    <property type="entry name" value="PROTEIN TOLB HOMOLOG"/>
    <property type="match status" value="1"/>
</dbReference>
<accession>T0ZCY3</accession>
<feature type="non-terminal residue" evidence="2">
    <location>
        <position position="178"/>
    </location>
</feature>
<comment type="similarity">
    <text evidence="1">Belongs to the TolB family.</text>
</comment>
<feature type="non-terminal residue" evidence="2">
    <location>
        <position position="1"/>
    </location>
</feature>
<dbReference type="Pfam" id="PF07676">
    <property type="entry name" value="PD40"/>
    <property type="match status" value="2"/>
</dbReference>
<proteinExistence type="inferred from homology"/>
<evidence type="ECO:0000256" key="1">
    <source>
        <dbReference type="ARBA" id="ARBA00009820"/>
    </source>
</evidence>
<organism evidence="2">
    <name type="scientific">mine drainage metagenome</name>
    <dbReference type="NCBI Taxonomy" id="410659"/>
    <lineage>
        <taxon>unclassified sequences</taxon>
        <taxon>metagenomes</taxon>
        <taxon>ecological metagenomes</taxon>
    </lineage>
</organism>
<comment type="caution">
    <text evidence="2">The sequence shown here is derived from an EMBL/GenBank/DDBJ whole genome shotgun (WGS) entry which is preliminary data.</text>
</comment>